<name>A0A0N5AZ51_9BILA</name>
<dbReference type="Proteomes" id="UP000046393">
    <property type="component" value="Unplaced"/>
</dbReference>
<sequence length="76" mass="8976">MIDPNNLMAVCLDVDREWTDKEIRLMLKKQRLRSCSAERRKARIVKYAISTTIITTATNGDYYKLELELELELEQQ</sequence>
<dbReference type="AlphaFoldDB" id="A0A0N5AZ51"/>
<accession>A0A0N5AZ51</accession>
<dbReference type="WBParaSite" id="SMUV_0001026901-mRNA-1">
    <property type="protein sequence ID" value="SMUV_0001026901-mRNA-1"/>
    <property type="gene ID" value="SMUV_0001026901"/>
</dbReference>
<protein>
    <submittedName>
        <fullName evidence="2">Transposase</fullName>
    </submittedName>
</protein>
<reference evidence="2" key="1">
    <citation type="submission" date="2017-02" db="UniProtKB">
        <authorList>
            <consortium name="WormBaseParasite"/>
        </authorList>
    </citation>
    <scope>IDENTIFICATION</scope>
</reference>
<proteinExistence type="predicted"/>
<organism evidence="1 2">
    <name type="scientific">Syphacia muris</name>
    <dbReference type="NCBI Taxonomy" id="451379"/>
    <lineage>
        <taxon>Eukaryota</taxon>
        <taxon>Metazoa</taxon>
        <taxon>Ecdysozoa</taxon>
        <taxon>Nematoda</taxon>
        <taxon>Chromadorea</taxon>
        <taxon>Rhabditida</taxon>
        <taxon>Spirurina</taxon>
        <taxon>Oxyuridomorpha</taxon>
        <taxon>Oxyuroidea</taxon>
        <taxon>Oxyuridae</taxon>
        <taxon>Syphacia</taxon>
    </lineage>
</organism>
<evidence type="ECO:0000313" key="2">
    <source>
        <dbReference type="WBParaSite" id="SMUV_0001026901-mRNA-1"/>
    </source>
</evidence>
<keyword evidence="1" id="KW-1185">Reference proteome</keyword>
<evidence type="ECO:0000313" key="1">
    <source>
        <dbReference type="Proteomes" id="UP000046393"/>
    </source>
</evidence>